<dbReference type="Proteomes" id="UP000494162">
    <property type="component" value="Unassembled WGS sequence"/>
</dbReference>
<dbReference type="InterPro" id="IPR010982">
    <property type="entry name" value="Lambda_DNA-bd_dom_sf"/>
</dbReference>
<dbReference type="Pfam" id="PF15731">
    <property type="entry name" value="MqsA_antitoxin"/>
    <property type="match status" value="1"/>
</dbReference>
<dbReference type="Gene3D" id="3.10.20.860">
    <property type="match status" value="1"/>
</dbReference>
<dbReference type="AlphaFoldDB" id="A0A6P2NPH8"/>
<dbReference type="EMBL" id="CABVPP010000042">
    <property type="protein sequence ID" value="VWB96608.1"/>
    <property type="molecule type" value="Genomic_DNA"/>
</dbReference>
<dbReference type="InterPro" id="IPR032758">
    <property type="entry name" value="MqsA/HigA-2"/>
</dbReference>
<protein>
    <submittedName>
        <fullName evidence="1">XRE family transcriptional regulator</fullName>
    </submittedName>
</protein>
<gene>
    <name evidence="1" type="ORF">BPS26883_04672</name>
</gene>
<dbReference type="InterPro" id="IPR022452">
    <property type="entry name" value="MqsA"/>
</dbReference>
<dbReference type="RefSeq" id="WP_174903488.1">
    <property type="nucleotide sequence ID" value="NZ_CABVPP010000042.1"/>
</dbReference>
<name>A0A6P2NPH8_9BURK</name>
<sequence length="244" mass="26678">MKSNLGPCPICGEGQLHLTHSAEEFTENGKSAMIDVRMEVCDHCESEVVGKESARANKRAVAKFRKEANGLLTGEQVAAIRAKYDLRQDDAAAIFGGGPVAFSKYESDDVAQSTAMDRALRVCDVYPPTLFQYAWIAGKVDAIEKHIGPFVSYAAQNIQARGIASHCDLQTIRDIVFETLRFDIWEAGKYASHTKASETETKTLEVTRKQATATSAWSWDSSKGSQHVKFGNLTTSIQVLKAAA</sequence>
<dbReference type="Gene3D" id="1.10.260.40">
    <property type="entry name" value="lambda repressor-like DNA-binding domains"/>
    <property type="match status" value="1"/>
</dbReference>
<dbReference type="GeneID" id="93171715"/>
<organism evidence="1 2">
    <name type="scientific">Burkholderia pseudomultivorans</name>
    <dbReference type="NCBI Taxonomy" id="1207504"/>
    <lineage>
        <taxon>Bacteria</taxon>
        <taxon>Pseudomonadati</taxon>
        <taxon>Pseudomonadota</taxon>
        <taxon>Betaproteobacteria</taxon>
        <taxon>Burkholderiales</taxon>
        <taxon>Burkholderiaceae</taxon>
        <taxon>Burkholderia</taxon>
        <taxon>Burkholderia cepacia complex</taxon>
    </lineage>
</organism>
<dbReference type="GO" id="GO:0003677">
    <property type="term" value="F:DNA binding"/>
    <property type="evidence" value="ECO:0007669"/>
    <property type="project" value="InterPro"/>
</dbReference>
<reference evidence="1 2" key="1">
    <citation type="submission" date="2019-09" db="EMBL/GenBank/DDBJ databases">
        <authorList>
            <person name="Depoorter E."/>
        </authorList>
    </citation>
    <scope>NUCLEOTIDE SEQUENCE [LARGE SCALE GENOMIC DNA]</scope>
    <source>
        <strain evidence="1">LMG 26883</strain>
    </source>
</reference>
<dbReference type="NCBIfam" id="TIGR03830">
    <property type="entry name" value="CxxCG_CxxCG_HTH"/>
    <property type="match status" value="1"/>
</dbReference>
<evidence type="ECO:0000313" key="1">
    <source>
        <dbReference type="EMBL" id="VWB96608.1"/>
    </source>
</evidence>
<proteinExistence type="predicted"/>
<accession>A0A6P2NPH8</accession>
<evidence type="ECO:0000313" key="2">
    <source>
        <dbReference type="Proteomes" id="UP000494162"/>
    </source>
</evidence>